<organism evidence="3 4">
    <name type="scientific">Sphingomonas sanguinis</name>
    <dbReference type="NCBI Taxonomy" id="33051"/>
    <lineage>
        <taxon>Bacteria</taxon>
        <taxon>Pseudomonadati</taxon>
        <taxon>Pseudomonadota</taxon>
        <taxon>Alphaproteobacteria</taxon>
        <taxon>Sphingomonadales</taxon>
        <taxon>Sphingomonadaceae</taxon>
        <taxon>Sphingomonas</taxon>
    </lineage>
</organism>
<keyword evidence="2" id="KW-0732">Signal</keyword>
<proteinExistence type="predicted"/>
<dbReference type="Pfam" id="PF05960">
    <property type="entry name" value="DUF885"/>
    <property type="match status" value="1"/>
</dbReference>
<dbReference type="EMBL" id="LDTE01000001">
    <property type="protein sequence ID" value="KTW03302.1"/>
    <property type="molecule type" value="Genomic_DNA"/>
</dbReference>
<reference evidence="3 4" key="1">
    <citation type="journal article" date="2016" name="Front. Microbiol.">
        <title>Genomic Resource of Rice Seed Associated Bacteria.</title>
        <authorList>
            <person name="Midha S."/>
            <person name="Bansal K."/>
            <person name="Sharma S."/>
            <person name="Kumar N."/>
            <person name="Patil P.P."/>
            <person name="Chaudhry V."/>
            <person name="Patil P.B."/>
        </authorList>
    </citation>
    <scope>NUCLEOTIDE SEQUENCE [LARGE SCALE GENOMIC DNA]</scope>
    <source>
        <strain evidence="3 4">SB4</strain>
    </source>
</reference>
<gene>
    <name evidence="3" type="ORF">SB4_00065</name>
</gene>
<evidence type="ECO:0000313" key="3">
    <source>
        <dbReference type="EMBL" id="KTW03302.1"/>
    </source>
</evidence>
<feature type="region of interest" description="Disordered" evidence="1">
    <location>
        <begin position="63"/>
        <end position="87"/>
    </location>
</feature>
<dbReference type="PANTHER" id="PTHR33361:SF2">
    <property type="entry name" value="DUF885 DOMAIN-CONTAINING PROTEIN"/>
    <property type="match status" value="1"/>
</dbReference>
<dbReference type="PANTHER" id="PTHR33361">
    <property type="entry name" value="GLR0591 PROTEIN"/>
    <property type="match status" value="1"/>
</dbReference>
<accession>A0A147J364</accession>
<dbReference type="PATRIC" id="fig|33051.4.peg.13"/>
<evidence type="ECO:0008006" key="5">
    <source>
        <dbReference type="Google" id="ProtNLM"/>
    </source>
</evidence>
<name>A0A147J364_9SPHN</name>
<dbReference type="AlphaFoldDB" id="A0A147J364"/>
<dbReference type="Proteomes" id="UP000074072">
    <property type="component" value="Unassembled WGS sequence"/>
</dbReference>
<feature type="chain" id="PRO_5007549287" description="DUF885 family protein" evidence="2">
    <location>
        <begin position="28"/>
        <end position="602"/>
    </location>
</feature>
<dbReference type="InterPro" id="IPR010281">
    <property type="entry name" value="DUF885"/>
</dbReference>
<protein>
    <recommendedName>
        <fullName evidence="5">DUF885 family protein</fullName>
    </recommendedName>
</protein>
<feature type="region of interest" description="Disordered" evidence="1">
    <location>
        <begin position="24"/>
        <end position="45"/>
    </location>
</feature>
<comment type="caution">
    <text evidence="3">The sequence shown here is derived from an EMBL/GenBank/DDBJ whole genome shotgun (WGS) entry which is preliminary data.</text>
</comment>
<evidence type="ECO:0000256" key="2">
    <source>
        <dbReference type="SAM" id="SignalP"/>
    </source>
</evidence>
<feature type="signal peptide" evidence="2">
    <location>
        <begin position="1"/>
        <end position="27"/>
    </location>
</feature>
<evidence type="ECO:0000256" key="1">
    <source>
        <dbReference type="SAM" id="MobiDB-lite"/>
    </source>
</evidence>
<sequence>MRGKGMTNRIAWLLAGAALASAPSSMAEAKGKPRAQAGRTATRPADARFRALSEAEYQWRISQSAADDDSGSAGSRQLPDEGPAAQAARLARWESTAKALDAIDPASLSPSVRIDYMVYRGQIDALLAAQRFREYEKPLTADTSFWGNLASWARGSFTTEAQYRDYIAMLHQMPRYFDQEIANMRAGLDRGFTVPRVTLKGRDIGVAQVVDAGAGEEQPFYEPFKTMPATMTPATAAALRAEAKAAIRDDVLPAHRRLLTFLRQDYMPRAQVSTAAYDLPDGKAYYRSKIREYVTADMTPEQVHAIGLSEMQRIRTRMDQVMKEVKFQGDFPAFLTFLRTDPQFYAKTPQELLDRAAWFAKSFDGVASQWFGRLPRSRFAIKPVPADLAPFYTGGRGGPGIYLVNTYNLPSRPLYSLPALTLHESAPGHAFQMPLAAENKDLARFRRDSYLSAYGEGWALYCEALGEDMGIYKTPYERFGMLSYQAWRAARLVVDTGIHAMGWSRERAQAYLHDNTALSDHEIETEVDRYIAWPGQALSYYMGQLAFQRARAKAEKALRPKFNIRAWHDAMLQLGYVPLPVIEMRTDQFIANGGKGPYPDEE</sequence>
<evidence type="ECO:0000313" key="4">
    <source>
        <dbReference type="Proteomes" id="UP000074072"/>
    </source>
</evidence>